<reference evidence="2 3" key="1">
    <citation type="submission" date="2019-09" db="EMBL/GenBank/DDBJ databases">
        <title>Draft genome of the ectomycorrhizal ascomycete Sphaerosporella brunnea.</title>
        <authorList>
            <consortium name="DOE Joint Genome Institute"/>
            <person name="Benucci G.M."/>
            <person name="Marozzi G."/>
            <person name="Antonielli L."/>
            <person name="Sanchez S."/>
            <person name="Marco P."/>
            <person name="Wang X."/>
            <person name="Falini L.B."/>
            <person name="Barry K."/>
            <person name="Haridas S."/>
            <person name="Lipzen A."/>
            <person name="Labutti K."/>
            <person name="Grigoriev I.V."/>
            <person name="Murat C."/>
            <person name="Martin F."/>
            <person name="Albertini E."/>
            <person name="Donnini D."/>
            <person name="Bonito G."/>
        </authorList>
    </citation>
    <scope>NUCLEOTIDE SEQUENCE [LARGE SCALE GENOMIC DNA]</scope>
    <source>
        <strain evidence="2 3">Sb_GMNB300</strain>
    </source>
</reference>
<dbReference type="Proteomes" id="UP000326924">
    <property type="component" value="Unassembled WGS sequence"/>
</dbReference>
<dbReference type="Gene3D" id="1.10.150.130">
    <property type="match status" value="1"/>
</dbReference>
<organism evidence="2 3">
    <name type="scientific">Sphaerosporella brunnea</name>
    <dbReference type="NCBI Taxonomy" id="1250544"/>
    <lineage>
        <taxon>Eukaryota</taxon>
        <taxon>Fungi</taxon>
        <taxon>Dikarya</taxon>
        <taxon>Ascomycota</taxon>
        <taxon>Pezizomycotina</taxon>
        <taxon>Pezizomycetes</taxon>
        <taxon>Pezizales</taxon>
        <taxon>Pyronemataceae</taxon>
        <taxon>Sphaerosporella</taxon>
    </lineage>
</organism>
<proteinExistence type="predicted"/>
<dbReference type="GO" id="GO:0003677">
    <property type="term" value="F:DNA binding"/>
    <property type="evidence" value="ECO:0007669"/>
    <property type="project" value="UniProtKB-KW"/>
</dbReference>
<dbReference type="EMBL" id="VXIS01000280">
    <property type="protein sequence ID" value="KAA8895233.1"/>
    <property type="molecule type" value="Genomic_DNA"/>
</dbReference>
<keyword evidence="1" id="KW-0238">DNA-binding</keyword>
<name>A0A5J5EJ99_9PEZI</name>
<protein>
    <submittedName>
        <fullName evidence="2">Uncharacterized protein</fullName>
    </submittedName>
</protein>
<keyword evidence="3" id="KW-1185">Reference proteome</keyword>
<comment type="caution">
    <text evidence="2">The sequence shown here is derived from an EMBL/GenBank/DDBJ whole genome shotgun (WGS) entry which is preliminary data.</text>
</comment>
<gene>
    <name evidence="2" type="ORF">FN846DRAFT_912012</name>
</gene>
<dbReference type="InterPro" id="IPR010998">
    <property type="entry name" value="Integrase_recombinase_N"/>
</dbReference>
<accession>A0A5J5EJ99</accession>
<evidence type="ECO:0000256" key="1">
    <source>
        <dbReference type="ARBA" id="ARBA00023125"/>
    </source>
</evidence>
<evidence type="ECO:0000313" key="2">
    <source>
        <dbReference type="EMBL" id="KAA8895233.1"/>
    </source>
</evidence>
<dbReference type="OrthoDB" id="3941369at2759"/>
<evidence type="ECO:0000313" key="3">
    <source>
        <dbReference type="Proteomes" id="UP000326924"/>
    </source>
</evidence>
<sequence length="120" mass="13634">MTQREPRFYISSKSLCPFSGLDSPFPVTVGSLCNWMAYLGNRGRTKSATMKSYLNGLRSYCVDMGMGGDDLEVFRHPRVQRVIRGIKIFHGAKEGDLRERLPITRNLLLRILAKLDTNPQ</sequence>
<dbReference type="InParanoid" id="A0A5J5EJ99"/>
<dbReference type="AlphaFoldDB" id="A0A5J5EJ99"/>